<dbReference type="Gene3D" id="2.60.120.10">
    <property type="entry name" value="Jelly Rolls"/>
    <property type="match status" value="1"/>
</dbReference>
<reference evidence="3" key="1">
    <citation type="submission" date="2017-09" db="EMBL/GenBank/DDBJ databases">
        <title>Depth-based differentiation of microbial function through sediment-hosted aquifers and enrichment of novel symbionts in the deep terrestrial subsurface.</title>
        <authorList>
            <person name="Probst A.J."/>
            <person name="Ladd B."/>
            <person name="Jarett J.K."/>
            <person name="Geller-Mcgrath D.E."/>
            <person name="Sieber C.M.K."/>
            <person name="Emerson J.B."/>
            <person name="Anantharaman K."/>
            <person name="Thomas B.C."/>
            <person name="Malmstrom R."/>
            <person name="Stieglmeier M."/>
            <person name="Klingl A."/>
            <person name="Woyke T."/>
            <person name="Ryan C.M."/>
            <person name="Banfield J.F."/>
        </authorList>
    </citation>
    <scope>NUCLEOTIDE SEQUENCE [LARGE SCALE GENOMIC DNA]</scope>
</reference>
<dbReference type="Pfam" id="PF07883">
    <property type="entry name" value="Cupin_2"/>
    <property type="match status" value="1"/>
</dbReference>
<comment type="caution">
    <text evidence="2">The sequence shown here is derived from an EMBL/GenBank/DDBJ whole genome shotgun (WGS) entry which is preliminary data.</text>
</comment>
<dbReference type="Proteomes" id="UP000236946">
    <property type="component" value="Unassembled WGS sequence"/>
</dbReference>
<feature type="domain" description="Cupin type-2" evidence="1">
    <location>
        <begin position="48"/>
        <end position="95"/>
    </location>
</feature>
<evidence type="ECO:0000313" key="3">
    <source>
        <dbReference type="Proteomes" id="UP000236946"/>
    </source>
</evidence>
<protein>
    <submittedName>
        <fullName evidence="2">Cupin domain-containing protein</fullName>
    </submittedName>
</protein>
<sequence length="121" mass="13951">MNTSGFFSGLVANLDVLDLKDPRVSAWMLETKKGQQIVLMCFRQDFCSDEFHVNNCSQWGVVLGGEMVLWTDKKRVLKKGDTFFIPEGMPHRVRIRRGYKDITVFDGQRYSIRTKKGGDEK</sequence>
<dbReference type="InterPro" id="IPR014710">
    <property type="entry name" value="RmlC-like_jellyroll"/>
</dbReference>
<name>A0A2H9T1E1_9BACT</name>
<dbReference type="SUPFAM" id="SSF51182">
    <property type="entry name" value="RmlC-like cupins"/>
    <property type="match status" value="1"/>
</dbReference>
<gene>
    <name evidence="2" type="ORF">COU98_01460</name>
</gene>
<proteinExistence type="predicted"/>
<accession>A0A2H9T1E1</accession>
<dbReference type="InterPro" id="IPR011051">
    <property type="entry name" value="RmlC_Cupin_sf"/>
</dbReference>
<evidence type="ECO:0000313" key="2">
    <source>
        <dbReference type="EMBL" id="PJE69545.1"/>
    </source>
</evidence>
<dbReference type="EMBL" id="PFEN01000025">
    <property type="protein sequence ID" value="PJE69545.1"/>
    <property type="molecule type" value="Genomic_DNA"/>
</dbReference>
<evidence type="ECO:0000259" key="1">
    <source>
        <dbReference type="Pfam" id="PF07883"/>
    </source>
</evidence>
<dbReference type="InterPro" id="IPR013096">
    <property type="entry name" value="Cupin_2"/>
</dbReference>
<dbReference type="AlphaFoldDB" id="A0A2H9T1E1"/>
<organism evidence="2 3">
    <name type="scientific">Candidatus Staskawiczbacteria bacterium CG10_big_fil_rev_8_21_14_0_10_38_10</name>
    <dbReference type="NCBI Taxonomy" id="1974891"/>
    <lineage>
        <taxon>Bacteria</taxon>
        <taxon>Candidatus Staskawicziibacteriota</taxon>
    </lineage>
</organism>